<reference evidence="2" key="2">
    <citation type="submission" date="2018-07" db="EMBL/GenBank/DDBJ databases">
        <authorList>
            <consortium name="NCBI Pathogen Detection Project"/>
        </authorList>
    </citation>
    <scope>NUCLEOTIDE SEQUENCE</scope>
    <source>
        <strain evidence="2">15-5591</strain>
    </source>
</reference>
<protein>
    <submittedName>
        <fullName evidence="2">Uncharacterized protein</fullName>
    </submittedName>
</protein>
<keyword evidence="1" id="KW-0175">Coiled coil</keyword>
<organism evidence="2">
    <name type="scientific">Salmonella enterica</name>
    <name type="common">Salmonella choleraesuis</name>
    <dbReference type="NCBI Taxonomy" id="28901"/>
    <lineage>
        <taxon>Bacteria</taxon>
        <taxon>Pseudomonadati</taxon>
        <taxon>Pseudomonadota</taxon>
        <taxon>Gammaproteobacteria</taxon>
        <taxon>Enterobacterales</taxon>
        <taxon>Enterobacteriaceae</taxon>
        <taxon>Salmonella</taxon>
    </lineage>
</organism>
<dbReference type="EMBL" id="DAASCF010000073">
    <property type="protein sequence ID" value="HAE4920475.1"/>
    <property type="molecule type" value="Genomic_DNA"/>
</dbReference>
<accession>A0A732C789</accession>
<feature type="coiled-coil region" evidence="1">
    <location>
        <begin position="1"/>
        <end position="45"/>
    </location>
</feature>
<gene>
    <name evidence="2" type="ORF">G4G22_004632</name>
</gene>
<dbReference type="AlphaFoldDB" id="A0A732C789"/>
<proteinExistence type="predicted"/>
<comment type="caution">
    <text evidence="2">The sequence shown here is derived from an EMBL/GenBank/DDBJ whole genome shotgun (WGS) entry which is preliminary data.</text>
</comment>
<evidence type="ECO:0000256" key="1">
    <source>
        <dbReference type="SAM" id="Coils"/>
    </source>
</evidence>
<reference evidence="2" key="1">
    <citation type="journal article" date="2018" name="Genome Biol.">
        <title>SKESA: strategic k-mer extension for scrupulous assemblies.</title>
        <authorList>
            <person name="Souvorov A."/>
            <person name="Agarwala R."/>
            <person name="Lipman D.J."/>
        </authorList>
    </citation>
    <scope>NUCLEOTIDE SEQUENCE</scope>
    <source>
        <strain evidence="2">15-5591</strain>
    </source>
</reference>
<name>A0A732C789_SALER</name>
<sequence length="50" mass="6057">MNKEDKLIMCLEEIMKRYEKQKKENESLKRENLELNSIIKKLEGKLYGQV</sequence>
<evidence type="ECO:0000313" key="2">
    <source>
        <dbReference type="EMBL" id="HAE4920475.1"/>
    </source>
</evidence>